<proteinExistence type="predicted"/>
<comment type="caution">
    <text evidence="2">The sequence shown here is derived from an EMBL/GenBank/DDBJ whole genome shotgun (WGS) entry which is preliminary data.</text>
</comment>
<dbReference type="Proteomes" id="UP000580250">
    <property type="component" value="Unassembled WGS sequence"/>
</dbReference>
<gene>
    <name evidence="2" type="ORF">MENT_LOCUS19568</name>
</gene>
<name>A0A6V7V0H8_MELEN</name>
<dbReference type="AlphaFoldDB" id="A0A6V7V0H8"/>
<evidence type="ECO:0000256" key="1">
    <source>
        <dbReference type="SAM" id="MobiDB-lite"/>
    </source>
</evidence>
<dbReference type="EMBL" id="CAJEWN010000138">
    <property type="protein sequence ID" value="CAD2168219.1"/>
    <property type="molecule type" value="Genomic_DNA"/>
</dbReference>
<accession>A0A6V7V0H8</accession>
<protein>
    <submittedName>
        <fullName evidence="2">Uncharacterized protein</fullName>
    </submittedName>
</protein>
<organism evidence="2 3">
    <name type="scientific">Meloidogyne enterolobii</name>
    <name type="common">Root-knot nematode worm</name>
    <name type="synonym">Meloidogyne mayaguensis</name>
    <dbReference type="NCBI Taxonomy" id="390850"/>
    <lineage>
        <taxon>Eukaryota</taxon>
        <taxon>Metazoa</taxon>
        <taxon>Ecdysozoa</taxon>
        <taxon>Nematoda</taxon>
        <taxon>Chromadorea</taxon>
        <taxon>Rhabditida</taxon>
        <taxon>Tylenchina</taxon>
        <taxon>Tylenchomorpha</taxon>
        <taxon>Tylenchoidea</taxon>
        <taxon>Meloidogynidae</taxon>
        <taxon>Meloidogyninae</taxon>
        <taxon>Meloidogyne</taxon>
    </lineage>
</organism>
<evidence type="ECO:0000313" key="2">
    <source>
        <dbReference type="EMBL" id="CAD2168219.1"/>
    </source>
</evidence>
<feature type="region of interest" description="Disordered" evidence="1">
    <location>
        <begin position="1"/>
        <end position="64"/>
    </location>
</feature>
<reference evidence="2 3" key="1">
    <citation type="submission" date="2020-08" db="EMBL/GenBank/DDBJ databases">
        <authorList>
            <person name="Koutsovoulos G."/>
            <person name="Danchin GJ E."/>
        </authorList>
    </citation>
    <scope>NUCLEOTIDE SEQUENCE [LARGE SCALE GENOMIC DNA]</scope>
</reference>
<evidence type="ECO:0000313" key="3">
    <source>
        <dbReference type="Proteomes" id="UP000580250"/>
    </source>
</evidence>
<sequence>MNNKNDLNNKKERKRKGKEGENNEEEEGEMKKIDKKKRKNNKEDEGKTEEEEKSCLNLSNPSTFKKETERQEFIFEQNNNYWEGFYNGEDEDGFCW</sequence>